<reference evidence="7 8" key="1">
    <citation type="journal article" date="2016" name="Nat. Commun.">
        <title>Thousands of microbial genomes shed light on interconnected biogeochemical processes in an aquifer system.</title>
        <authorList>
            <person name="Anantharaman K."/>
            <person name="Brown C.T."/>
            <person name="Hug L.A."/>
            <person name="Sharon I."/>
            <person name="Castelle C.J."/>
            <person name="Probst A.J."/>
            <person name="Thomas B.C."/>
            <person name="Singh A."/>
            <person name="Wilkins M.J."/>
            <person name="Karaoz U."/>
            <person name="Brodie E.L."/>
            <person name="Williams K.H."/>
            <person name="Hubbard S.S."/>
            <person name="Banfield J.F."/>
        </authorList>
    </citation>
    <scope>NUCLEOTIDE SEQUENCE [LARGE SCALE GENOMIC DNA]</scope>
</reference>
<dbReference type="Gene3D" id="3.40.605.10">
    <property type="entry name" value="Aldehyde Dehydrogenase, Chain A, domain 1"/>
    <property type="match status" value="1"/>
</dbReference>
<organism evidence="7 8">
    <name type="scientific">Candidatus Danuiimicrobium aquiferis</name>
    <dbReference type="NCBI Taxonomy" id="1801832"/>
    <lineage>
        <taxon>Bacteria</taxon>
        <taxon>Pseudomonadati</taxon>
        <taxon>Candidatus Omnitrophota</taxon>
        <taxon>Candidatus Danuiimicrobium</taxon>
    </lineage>
</organism>
<dbReference type="InterPro" id="IPR029510">
    <property type="entry name" value="Ald_DH_CS_GLU"/>
</dbReference>
<comment type="caution">
    <text evidence="7">The sequence shown here is derived from an EMBL/GenBank/DDBJ whole genome shotgun (WGS) entry which is preliminary data.</text>
</comment>
<dbReference type="EMBL" id="MHFR01000041">
    <property type="protein sequence ID" value="OGW97544.1"/>
    <property type="molecule type" value="Genomic_DNA"/>
</dbReference>
<evidence type="ECO:0000259" key="6">
    <source>
        <dbReference type="Pfam" id="PF00171"/>
    </source>
</evidence>
<dbReference type="PANTHER" id="PTHR42991">
    <property type="entry name" value="ALDEHYDE DEHYDROGENASE"/>
    <property type="match status" value="1"/>
</dbReference>
<name>A0A1G1KXA2_9BACT</name>
<dbReference type="InterPro" id="IPR016161">
    <property type="entry name" value="Ald_DH/histidinol_DH"/>
</dbReference>
<dbReference type="CDD" id="cd07082">
    <property type="entry name" value="ALDH_F11_NP-GAPDH"/>
    <property type="match status" value="1"/>
</dbReference>
<keyword evidence="3 5" id="KW-0560">Oxidoreductase</keyword>
<dbReference type="AlphaFoldDB" id="A0A1G1KXA2"/>
<dbReference type="Gene3D" id="3.40.309.10">
    <property type="entry name" value="Aldehyde Dehydrogenase, Chain A, domain 2"/>
    <property type="match status" value="1"/>
</dbReference>
<comment type="similarity">
    <text evidence="1 5">Belongs to the aldehyde dehydrogenase family.</text>
</comment>
<sequence>MFKCIFREGNVYKCLLNGEWIESKTGQRDQIFSPTDGALVGEVQAISKEEANHFVLSAQAAQKAWAKVPVTERAAVVHKAAEILEREKETIADILVKEIAKNKKSALSEIMRTADLMHFTAEEGKRVTGESLSSDVFPGYSEKKLLIVNRVPLGVVLCISPFNYPVNLAASKIAPALVAGNSVVFKPPTQGAIAALYLARVFCEAGVPPGVLNVLTGQGREIGDYLVSHSGINMIAFTGSSKVGKHIATLAGMKPLLLELGGKDAAIVLPDADIQAAAKHIVAGAFSYSGQRCTAVKRILIIESVANPLIDALLPLVKKLTVGKPENNADITPLISNAAADYVQELIDDAIGKGAKLLTGNQREKNLMYPTIFDSVTREMRLAWEEPFGPVLPIMRVKNANEAIQIANESEYGLQTSVFTSNIDQAFEVAEKLEVGTVQINSKTERGPDHFPFMGVKSSGLGTQGIRYSIEAMSRSKAIVLNFK</sequence>
<dbReference type="PANTHER" id="PTHR42991:SF1">
    <property type="entry name" value="ALDEHYDE DEHYDROGENASE"/>
    <property type="match status" value="1"/>
</dbReference>
<keyword evidence="2" id="KW-0521">NADP</keyword>
<dbReference type="InterPro" id="IPR016163">
    <property type="entry name" value="Ald_DH_C"/>
</dbReference>
<evidence type="ECO:0000256" key="3">
    <source>
        <dbReference type="ARBA" id="ARBA00023002"/>
    </source>
</evidence>
<dbReference type="GO" id="GO:0008911">
    <property type="term" value="F:lactaldehyde dehydrogenase (NAD+) activity"/>
    <property type="evidence" value="ECO:0007669"/>
    <property type="project" value="TreeGrafter"/>
</dbReference>
<accession>A0A1G1KXA2</accession>
<dbReference type="Proteomes" id="UP000178187">
    <property type="component" value="Unassembled WGS sequence"/>
</dbReference>
<gene>
    <name evidence="7" type="ORF">A3G33_05155</name>
</gene>
<dbReference type="FunFam" id="3.40.309.10:FF:000022">
    <property type="entry name" value="NADP-dependent glyceraldehyde-3-phosphate dehydrogenase"/>
    <property type="match status" value="1"/>
</dbReference>
<dbReference type="InterPro" id="IPR016162">
    <property type="entry name" value="Ald_DH_N"/>
</dbReference>
<dbReference type="InterPro" id="IPR051020">
    <property type="entry name" value="ALDH-related_metabolic_enz"/>
</dbReference>
<proteinExistence type="inferred from homology"/>
<protein>
    <submittedName>
        <fullName evidence="7">Glyceraldehyde-3-phosphate dehydrogenase</fullName>
    </submittedName>
</protein>
<evidence type="ECO:0000256" key="2">
    <source>
        <dbReference type="ARBA" id="ARBA00022857"/>
    </source>
</evidence>
<evidence type="ECO:0000313" key="8">
    <source>
        <dbReference type="Proteomes" id="UP000178187"/>
    </source>
</evidence>
<dbReference type="Pfam" id="PF00171">
    <property type="entry name" value="Aldedh"/>
    <property type="match status" value="1"/>
</dbReference>
<evidence type="ECO:0000256" key="5">
    <source>
        <dbReference type="RuleBase" id="RU003345"/>
    </source>
</evidence>
<evidence type="ECO:0000256" key="4">
    <source>
        <dbReference type="PROSITE-ProRule" id="PRU10007"/>
    </source>
</evidence>
<dbReference type="InterPro" id="IPR015590">
    <property type="entry name" value="Aldehyde_DH_dom"/>
</dbReference>
<dbReference type="PROSITE" id="PS00687">
    <property type="entry name" value="ALDEHYDE_DEHYDR_GLU"/>
    <property type="match status" value="1"/>
</dbReference>
<feature type="active site" evidence="4">
    <location>
        <position position="259"/>
    </location>
</feature>
<evidence type="ECO:0000313" key="7">
    <source>
        <dbReference type="EMBL" id="OGW97544.1"/>
    </source>
</evidence>
<dbReference type="SUPFAM" id="SSF53720">
    <property type="entry name" value="ALDH-like"/>
    <property type="match status" value="1"/>
</dbReference>
<evidence type="ECO:0000256" key="1">
    <source>
        <dbReference type="ARBA" id="ARBA00009986"/>
    </source>
</evidence>
<dbReference type="FunFam" id="3.40.605.10:FF:000007">
    <property type="entry name" value="NAD/NADP-dependent betaine aldehyde dehydrogenase"/>
    <property type="match status" value="1"/>
</dbReference>
<dbReference type="InterPro" id="IPR016160">
    <property type="entry name" value="Ald_DH_CS_CYS"/>
</dbReference>
<dbReference type="PROSITE" id="PS00070">
    <property type="entry name" value="ALDEHYDE_DEHYDR_CYS"/>
    <property type="match status" value="1"/>
</dbReference>
<feature type="domain" description="Aldehyde dehydrogenase" evidence="6">
    <location>
        <begin position="20"/>
        <end position="479"/>
    </location>
</feature>